<name>A0ABW3TNS6_9MICO</name>
<dbReference type="SUPFAM" id="SSF89392">
    <property type="entry name" value="Prokaryotic lipoproteins and lipoprotein localization factors"/>
    <property type="match status" value="1"/>
</dbReference>
<dbReference type="PROSITE" id="PS51318">
    <property type="entry name" value="TAT"/>
    <property type="match status" value="1"/>
</dbReference>
<dbReference type="RefSeq" id="WP_343957015.1">
    <property type="nucleotide sequence ID" value="NZ_BAAAKZ010000001.1"/>
</dbReference>
<evidence type="ECO:0000256" key="1">
    <source>
        <dbReference type="SAM" id="MobiDB-lite"/>
    </source>
</evidence>
<feature type="region of interest" description="Disordered" evidence="1">
    <location>
        <begin position="27"/>
        <end position="47"/>
    </location>
</feature>
<keyword evidence="4" id="KW-1185">Reference proteome</keyword>
<dbReference type="InterPro" id="IPR029046">
    <property type="entry name" value="LolA/LolB/LppX"/>
</dbReference>
<reference evidence="4" key="1">
    <citation type="journal article" date="2019" name="Int. J. Syst. Evol. Microbiol.">
        <title>The Global Catalogue of Microorganisms (GCM) 10K type strain sequencing project: providing services to taxonomists for standard genome sequencing and annotation.</title>
        <authorList>
            <consortium name="The Broad Institute Genomics Platform"/>
            <consortium name="The Broad Institute Genome Sequencing Center for Infectious Disease"/>
            <person name="Wu L."/>
            <person name="Ma J."/>
        </authorList>
    </citation>
    <scope>NUCLEOTIDE SEQUENCE [LARGE SCALE GENOMIC DNA]</scope>
    <source>
        <strain evidence="4">CCUG 50213</strain>
    </source>
</reference>
<evidence type="ECO:0008006" key="5">
    <source>
        <dbReference type="Google" id="ProtNLM"/>
    </source>
</evidence>
<feature type="chain" id="PRO_5046400770" description="Lipoprotein LprG" evidence="2">
    <location>
        <begin position="32"/>
        <end position="269"/>
    </location>
</feature>
<evidence type="ECO:0000313" key="4">
    <source>
        <dbReference type="Proteomes" id="UP001597181"/>
    </source>
</evidence>
<evidence type="ECO:0000256" key="2">
    <source>
        <dbReference type="SAM" id="SignalP"/>
    </source>
</evidence>
<dbReference type="Proteomes" id="UP001597181">
    <property type="component" value="Unassembled WGS sequence"/>
</dbReference>
<protein>
    <recommendedName>
        <fullName evidence="5">Lipoprotein LprG</fullName>
    </recommendedName>
</protein>
<gene>
    <name evidence="3" type="ORF">ACFQ3U_04285</name>
</gene>
<dbReference type="PROSITE" id="PS51257">
    <property type="entry name" value="PROKAR_LIPOPROTEIN"/>
    <property type="match status" value="1"/>
</dbReference>
<accession>A0ABW3TNS6</accession>
<feature type="compositionally biased region" description="Polar residues" evidence="1">
    <location>
        <begin position="27"/>
        <end position="40"/>
    </location>
</feature>
<dbReference type="EMBL" id="JBHTLY010000002">
    <property type="protein sequence ID" value="MFD1201108.1"/>
    <property type="molecule type" value="Genomic_DNA"/>
</dbReference>
<sequence length="269" mass="28103">MKLSRKATLTTSILLAGGLALTGCSSPSAPADGGTTTTQEAPAKGGELTKENFAERIEKAQLNAGSAHMTMQLGDSVDGALEADIVLDKDPKKIQMQMSMDVSGMTSDIRLVDGKMFMNMGELSQNKFLDMSTMPGGAGDISAMIDQVNPGSQVGGFSAALTDFVADPKGPEIDGVKTTQLTLTLDTRKLFEAQAQTQEGVDIDTLVSTLGETIVYDMFIGSDDLPRRIVMPNAGGVGTGTVEYSKWGEPVKVEAPAADELADASALMG</sequence>
<dbReference type="Gene3D" id="2.50.20.20">
    <property type="match status" value="1"/>
</dbReference>
<dbReference type="InterPro" id="IPR006311">
    <property type="entry name" value="TAT_signal"/>
</dbReference>
<feature type="signal peptide" evidence="2">
    <location>
        <begin position="1"/>
        <end position="31"/>
    </location>
</feature>
<organism evidence="3 4">
    <name type="scientific">Leucobacter albus</name>
    <dbReference type="NCBI Taxonomy" id="272210"/>
    <lineage>
        <taxon>Bacteria</taxon>
        <taxon>Bacillati</taxon>
        <taxon>Actinomycetota</taxon>
        <taxon>Actinomycetes</taxon>
        <taxon>Micrococcales</taxon>
        <taxon>Microbacteriaceae</taxon>
        <taxon>Leucobacter</taxon>
    </lineage>
</organism>
<evidence type="ECO:0000313" key="3">
    <source>
        <dbReference type="EMBL" id="MFD1201108.1"/>
    </source>
</evidence>
<comment type="caution">
    <text evidence="3">The sequence shown here is derived from an EMBL/GenBank/DDBJ whole genome shotgun (WGS) entry which is preliminary data.</text>
</comment>
<keyword evidence="2" id="KW-0732">Signal</keyword>
<proteinExistence type="predicted"/>